<dbReference type="AlphaFoldDB" id="A0A562UL99"/>
<keyword evidence="6" id="KW-1185">Reference proteome</keyword>
<dbReference type="PANTHER" id="PTHR23028:SF53">
    <property type="entry name" value="ACYL_TRANSF_3 DOMAIN-CONTAINING PROTEIN"/>
    <property type="match status" value="1"/>
</dbReference>
<feature type="transmembrane region" description="Helical" evidence="2">
    <location>
        <begin position="196"/>
        <end position="215"/>
    </location>
</feature>
<feature type="transmembrane region" description="Helical" evidence="2">
    <location>
        <begin position="168"/>
        <end position="184"/>
    </location>
</feature>
<evidence type="ECO:0000313" key="6">
    <source>
        <dbReference type="Proteomes" id="UP000321617"/>
    </source>
</evidence>
<gene>
    <name evidence="5" type="ORF">LX16_5365</name>
</gene>
<dbReference type="PANTHER" id="PTHR23028">
    <property type="entry name" value="ACETYLTRANSFERASE"/>
    <property type="match status" value="1"/>
</dbReference>
<dbReference type="InterPro" id="IPR002656">
    <property type="entry name" value="Acyl_transf_3_dom"/>
</dbReference>
<reference evidence="5 6" key="1">
    <citation type="journal article" date="2013" name="Stand. Genomic Sci.">
        <title>Genomic Encyclopedia of Type Strains, Phase I: The one thousand microbial genomes (KMG-I) project.</title>
        <authorList>
            <person name="Kyrpides N.C."/>
            <person name="Woyke T."/>
            <person name="Eisen J.A."/>
            <person name="Garrity G."/>
            <person name="Lilburn T.G."/>
            <person name="Beck B.J."/>
            <person name="Whitman W.B."/>
            <person name="Hugenholtz P."/>
            <person name="Klenk H.P."/>
        </authorList>
    </citation>
    <scope>NUCLEOTIDE SEQUENCE [LARGE SCALE GENOMIC DNA]</scope>
    <source>
        <strain evidence="5 6">DSM 45044</strain>
    </source>
</reference>
<feature type="transmembrane region" description="Helical" evidence="2">
    <location>
        <begin position="227"/>
        <end position="245"/>
    </location>
</feature>
<feature type="transmembrane region" description="Helical" evidence="2">
    <location>
        <begin position="54"/>
        <end position="75"/>
    </location>
</feature>
<protein>
    <submittedName>
        <fullName evidence="5">Peptidoglycan/LPS O-acetylase OafA/YrhL</fullName>
    </submittedName>
</protein>
<evidence type="ECO:0000259" key="3">
    <source>
        <dbReference type="Pfam" id="PF01757"/>
    </source>
</evidence>
<dbReference type="InterPro" id="IPR050879">
    <property type="entry name" value="Acyltransferase_3"/>
</dbReference>
<dbReference type="InterPro" id="IPR043968">
    <property type="entry name" value="SGNH"/>
</dbReference>
<sequence length="704" mass="74980">MSASLATTAPETVTTPAAPTTGGAFSFRPDIEGLRAVAVGAVVLGHAGVPLVGGGYVGVDVFFVISGFLITSLLLKERTAKGTISIAAFYARRATRLLPAATVVVAATLAGAWLWLPATRYPSIAFDALASAVYGVNFRLAAEGTDYLNAESPPSPLQHFWSLAVEEQFYLVWPLLLIVATLAWRRRRDFGRAPIVVVLALVIAGSLAVSVLYTADSGPWAYFGIHTRAWELAAGAVVAVFATGLSAMNGRAAAVLTWAGLGGIVATVFWFDESTVFPGYAAILPVAGTVAVIAGGCARPTGGAGLLLDRGPLQFVGRTSYGFYLWHWPILLIAPVALGASPSVPLNLLLSLVALLISIGSLHLVENPVRRRMTLKRAPSWGIGVGVSLTGVTALVAVVTLAFPPALSGSGVAPDTATLVAESDSKAETLTALIEESLTVSTVPANLTPALDEADADRPVIYDDGCHAEREVVTAQSGCVYGDEDGDKTVVLMGDSHAAQWFPALNLIAEQQGWRLLPRTKSSCSAPAILPYNSILKRDYHECVQWRDDTIAEIADMEPDMVIMSSSDADNNQPQEESDPDTAWAAGWFETYAQVMSPDTRLVNILDTPWAKTDAPDCLAADIHRVQDCSQPLADAIRQPERRQMSIEVLEPFVDTIIDPSSWLCTDTCPVIVGNLLVYRDGHHITTDYALMLAPLLSERLPRI</sequence>
<evidence type="ECO:0000259" key="4">
    <source>
        <dbReference type="Pfam" id="PF19040"/>
    </source>
</evidence>
<dbReference type="GO" id="GO:0016747">
    <property type="term" value="F:acyltransferase activity, transferring groups other than amino-acyl groups"/>
    <property type="evidence" value="ECO:0007669"/>
    <property type="project" value="InterPro"/>
</dbReference>
<organism evidence="5 6">
    <name type="scientific">Stackebrandtia albiflava</name>
    <dbReference type="NCBI Taxonomy" id="406432"/>
    <lineage>
        <taxon>Bacteria</taxon>
        <taxon>Bacillati</taxon>
        <taxon>Actinomycetota</taxon>
        <taxon>Actinomycetes</taxon>
        <taxon>Glycomycetales</taxon>
        <taxon>Glycomycetaceae</taxon>
        <taxon>Stackebrandtia</taxon>
    </lineage>
</organism>
<evidence type="ECO:0000256" key="1">
    <source>
        <dbReference type="SAM" id="MobiDB-lite"/>
    </source>
</evidence>
<feature type="transmembrane region" description="Helical" evidence="2">
    <location>
        <begin position="346"/>
        <end position="366"/>
    </location>
</feature>
<dbReference type="GO" id="GO:0009103">
    <property type="term" value="P:lipopolysaccharide biosynthetic process"/>
    <property type="evidence" value="ECO:0007669"/>
    <property type="project" value="TreeGrafter"/>
</dbReference>
<name>A0A562UL99_9ACTN</name>
<keyword evidence="2" id="KW-0472">Membrane</keyword>
<dbReference type="Pfam" id="PF19040">
    <property type="entry name" value="SGNH"/>
    <property type="match status" value="1"/>
</dbReference>
<evidence type="ECO:0000313" key="5">
    <source>
        <dbReference type="EMBL" id="TWJ06401.1"/>
    </source>
</evidence>
<feature type="domain" description="Acyltransferase 3" evidence="3">
    <location>
        <begin position="30"/>
        <end position="359"/>
    </location>
</feature>
<comment type="caution">
    <text evidence="5">The sequence shown here is derived from an EMBL/GenBank/DDBJ whole genome shotgun (WGS) entry which is preliminary data.</text>
</comment>
<feature type="region of interest" description="Disordered" evidence="1">
    <location>
        <begin position="1"/>
        <end position="21"/>
    </location>
</feature>
<keyword evidence="2" id="KW-1133">Transmembrane helix</keyword>
<feature type="transmembrane region" description="Helical" evidence="2">
    <location>
        <begin position="96"/>
        <end position="116"/>
    </location>
</feature>
<dbReference type="EMBL" id="VLLL01000013">
    <property type="protein sequence ID" value="TWJ06401.1"/>
    <property type="molecule type" value="Genomic_DNA"/>
</dbReference>
<dbReference type="GO" id="GO:0016020">
    <property type="term" value="C:membrane"/>
    <property type="evidence" value="ECO:0007669"/>
    <property type="project" value="TreeGrafter"/>
</dbReference>
<feature type="transmembrane region" description="Helical" evidence="2">
    <location>
        <begin position="378"/>
        <end position="403"/>
    </location>
</feature>
<evidence type="ECO:0000256" key="2">
    <source>
        <dbReference type="SAM" id="Phobius"/>
    </source>
</evidence>
<dbReference type="Proteomes" id="UP000321617">
    <property type="component" value="Unassembled WGS sequence"/>
</dbReference>
<dbReference type="Pfam" id="PF01757">
    <property type="entry name" value="Acyl_transf_3"/>
    <property type="match status" value="1"/>
</dbReference>
<feature type="domain" description="SGNH" evidence="4">
    <location>
        <begin position="466"/>
        <end position="697"/>
    </location>
</feature>
<dbReference type="OrthoDB" id="3404679at2"/>
<proteinExistence type="predicted"/>
<accession>A0A562UL99</accession>
<dbReference type="RefSeq" id="WP_147144702.1">
    <property type="nucleotide sequence ID" value="NZ_BAABIJ010000008.1"/>
</dbReference>
<keyword evidence="2" id="KW-0812">Transmembrane</keyword>
<feature type="transmembrane region" description="Helical" evidence="2">
    <location>
        <begin position="319"/>
        <end position="340"/>
    </location>
</feature>
<feature type="transmembrane region" description="Helical" evidence="2">
    <location>
        <begin position="252"/>
        <end position="271"/>
    </location>
</feature>
<feature type="transmembrane region" description="Helical" evidence="2">
    <location>
        <begin position="277"/>
        <end position="298"/>
    </location>
</feature>